<evidence type="ECO:0000313" key="2">
    <source>
        <dbReference type="EMBL" id="KAJ7355172.1"/>
    </source>
</evidence>
<sequence length="185" mass="20442">MNHPYSSVTSYASEPDSAPKHSYPIPPPAVPPQWSDTTWLREGSTSEEHRSLTACVRAGTAPPEDSPRYSQANSLPPPPPLPPLSPLPRPKHKVDEPISGWIDDPDDSDIADSETPSSNETLVTAPSSASHPKPKSKIIRIEGEDDIPILRRPELVPYEKRRSERAVEAKKHALWRKKIADILCV</sequence>
<name>A0AAD7EYP9_9AGAR</name>
<dbReference type="Proteomes" id="UP001218218">
    <property type="component" value="Unassembled WGS sequence"/>
</dbReference>
<feature type="compositionally biased region" description="Acidic residues" evidence="1">
    <location>
        <begin position="103"/>
        <end position="112"/>
    </location>
</feature>
<reference evidence="2" key="1">
    <citation type="submission" date="2023-03" db="EMBL/GenBank/DDBJ databases">
        <title>Massive genome expansion in bonnet fungi (Mycena s.s.) driven by repeated elements and novel gene families across ecological guilds.</title>
        <authorList>
            <consortium name="Lawrence Berkeley National Laboratory"/>
            <person name="Harder C.B."/>
            <person name="Miyauchi S."/>
            <person name="Viragh M."/>
            <person name="Kuo A."/>
            <person name="Thoen E."/>
            <person name="Andreopoulos B."/>
            <person name="Lu D."/>
            <person name="Skrede I."/>
            <person name="Drula E."/>
            <person name="Henrissat B."/>
            <person name="Morin E."/>
            <person name="Kohler A."/>
            <person name="Barry K."/>
            <person name="LaButti K."/>
            <person name="Morin E."/>
            <person name="Salamov A."/>
            <person name="Lipzen A."/>
            <person name="Mereny Z."/>
            <person name="Hegedus B."/>
            <person name="Baldrian P."/>
            <person name="Stursova M."/>
            <person name="Weitz H."/>
            <person name="Taylor A."/>
            <person name="Grigoriev I.V."/>
            <person name="Nagy L.G."/>
            <person name="Martin F."/>
            <person name="Kauserud H."/>
        </authorList>
    </citation>
    <scope>NUCLEOTIDE SEQUENCE</scope>
    <source>
        <strain evidence="2">CBHHK002</strain>
    </source>
</reference>
<gene>
    <name evidence="2" type="ORF">DFH08DRAFT_851888</name>
</gene>
<evidence type="ECO:0000313" key="3">
    <source>
        <dbReference type="Proteomes" id="UP001218218"/>
    </source>
</evidence>
<evidence type="ECO:0000256" key="1">
    <source>
        <dbReference type="SAM" id="MobiDB-lite"/>
    </source>
</evidence>
<accession>A0AAD7EYP9</accession>
<keyword evidence="3" id="KW-1185">Reference proteome</keyword>
<organism evidence="2 3">
    <name type="scientific">Mycena albidolilacea</name>
    <dbReference type="NCBI Taxonomy" id="1033008"/>
    <lineage>
        <taxon>Eukaryota</taxon>
        <taxon>Fungi</taxon>
        <taxon>Dikarya</taxon>
        <taxon>Basidiomycota</taxon>
        <taxon>Agaricomycotina</taxon>
        <taxon>Agaricomycetes</taxon>
        <taxon>Agaricomycetidae</taxon>
        <taxon>Agaricales</taxon>
        <taxon>Marasmiineae</taxon>
        <taxon>Mycenaceae</taxon>
        <taxon>Mycena</taxon>
    </lineage>
</organism>
<feature type="compositionally biased region" description="Pro residues" evidence="1">
    <location>
        <begin position="75"/>
        <end position="88"/>
    </location>
</feature>
<dbReference type="EMBL" id="JARIHO010000009">
    <property type="protein sequence ID" value="KAJ7355172.1"/>
    <property type="molecule type" value="Genomic_DNA"/>
</dbReference>
<feature type="region of interest" description="Disordered" evidence="1">
    <location>
        <begin position="1"/>
        <end position="137"/>
    </location>
</feature>
<proteinExistence type="predicted"/>
<feature type="compositionally biased region" description="Polar residues" evidence="1">
    <location>
        <begin position="114"/>
        <end position="124"/>
    </location>
</feature>
<dbReference type="AlphaFoldDB" id="A0AAD7EYP9"/>
<comment type="caution">
    <text evidence="2">The sequence shown here is derived from an EMBL/GenBank/DDBJ whole genome shotgun (WGS) entry which is preliminary data.</text>
</comment>
<feature type="compositionally biased region" description="Polar residues" evidence="1">
    <location>
        <begin position="1"/>
        <end position="12"/>
    </location>
</feature>
<protein>
    <submittedName>
        <fullName evidence="2">Uncharacterized protein</fullName>
    </submittedName>
</protein>